<dbReference type="Gene3D" id="1.25.40.10">
    <property type="entry name" value="Tetratricopeptide repeat domain"/>
    <property type="match status" value="1"/>
</dbReference>
<dbReference type="AlphaFoldDB" id="A0A4R6J3V9"/>
<dbReference type="Gene3D" id="1.10.10.10">
    <property type="entry name" value="Winged helix-like DNA-binding domain superfamily/Winged helix DNA-binding domain"/>
    <property type="match status" value="1"/>
</dbReference>
<dbReference type="SMART" id="SM00421">
    <property type="entry name" value="HTH_LUXR"/>
    <property type="match status" value="1"/>
</dbReference>
<gene>
    <name evidence="3" type="ORF">EV643_1494</name>
</gene>
<dbReference type="InterPro" id="IPR000792">
    <property type="entry name" value="Tscrpt_reg_LuxR_C"/>
</dbReference>
<keyword evidence="4" id="KW-1185">Reference proteome</keyword>
<sequence>MRKDLVDTAAKHHVATQEQRHRAAGHISSLVSVSEHEAGYGGQVAESQSLDEAVIAGQAALSRGDWLAARSEFERSLRQFESPEAFEGLSWAVWWLEDVPRCLDSREQAYRLYRRRDDARSAARMALWLGDDHNEFRGATAVADGWFHRATRLLDGLEPGPEHGWLTVFDAHAALARHDTASARRLAVQAREAGRRHGAVDLEMFGLATEGLALVAEGLVDQGMRYLDEATAAALAGEYENLAPAAWTCCRLISACEEVRDYVRGTQWCRQVDEFSRRMNIRFVTGVCRAHYAAILTWHGDFAEAERELTRARDDLTENRPYWRAEAVVRLGELRRRQGRLAEAEELFGQAPGHPLARRGMAEVSLERGDPGAARDLLNRVLRRIPTTNPVSRAGPLELLVRAEVALGAYESAAGHLEEFCSIAGTVRTQPLQASARVVEGLHAAATGRSALACECFQDAIEMFEGCQAPLEAGHARLELARVLETLGRVDEARREAGIALRCLADLGVTARQHDVLTARQVEVLRLVADGLGDKEIAARLVVSEHTVHRHIANIYIRLGCSTRAAAVAGATRLGLF</sequence>
<proteinExistence type="predicted"/>
<dbReference type="InterPro" id="IPR016032">
    <property type="entry name" value="Sig_transdc_resp-reg_C-effctor"/>
</dbReference>
<dbReference type="InterPro" id="IPR011990">
    <property type="entry name" value="TPR-like_helical_dom_sf"/>
</dbReference>
<keyword evidence="1" id="KW-0238">DNA-binding</keyword>
<reference evidence="3 4" key="1">
    <citation type="submission" date="2019-03" db="EMBL/GenBank/DDBJ databases">
        <title>Genomic Encyclopedia of Type Strains, Phase III (KMG-III): the genomes of soil and plant-associated and newly described type strains.</title>
        <authorList>
            <person name="Whitman W."/>
        </authorList>
    </citation>
    <scope>NUCLEOTIDE SEQUENCE [LARGE SCALE GENOMIC DNA]</scope>
    <source>
        <strain evidence="3 4">VKM Ac-2527</strain>
    </source>
</reference>
<dbReference type="PANTHER" id="PTHR43214">
    <property type="entry name" value="TWO-COMPONENT RESPONSE REGULATOR"/>
    <property type="match status" value="1"/>
</dbReference>
<dbReference type="PRINTS" id="PR00038">
    <property type="entry name" value="HTHLUXR"/>
</dbReference>
<feature type="domain" description="HTH luxR-type" evidence="2">
    <location>
        <begin position="510"/>
        <end position="575"/>
    </location>
</feature>
<dbReference type="CDD" id="cd06170">
    <property type="entry name" value="LuxR_C_like"/>
    <property type="match status" value="1"/>
</dbReference>
<comment type="caution">
    <text evidence="3">The sequence shown here is derived from an EMBL/GenBank/DDBJ whole genome shotgun (WGS) entry which is preliminary data.</text>
</comment>
<dbReference type="Pfam" id="PF14559">
    <property type="entry name" value="TPR_19"/>
    <property type="match status" value="1"/>
</dbReference>
<dbReference type="GO" id="GO:0003677">
    <property type="term" value="F:DNA binding"/>
    <property type="evidence" value="ECO:0007669"/>
    <property type="project" value="UniProtKB-KW"/>
</dbReference>
<dbReference type="PROSITE" id="PS50043">
    <property type="entry name" value="HTH_LUXR_2"/>
    <property type="match status" value="1"/>
</dbReference>
<dbReference type="SUPFAM" id="SSF46894">
    <property type="entry name" value="C-terminal effector domain of the bipartite response regulators"/>
    <property type="match status" value="1"/>
</dbReference>
<dbReference type="Pfam" id="PF13432">
    <property type="entry name" value="TPR_16"/>
    <property type="match status" value="1"/>
</dbReference>
<dbReference type="Pfam" id="PF00196">
    <property type="entry name" value="GerE"/>
    <property type="match status" value="1"/>
</dbReference>
<evidence type="ECO:0000259" key="2">
    <source>
        <dbReference type="PROSITE" id="PS50043"/>
    </source>
</evidence>
<evidence type="ECO:0000313" key="3">
    <source>
        <dbReference type="EMBL" id="TDO29461.1"/>
    </source>
</evidence>
<dbReference type="EMBL" id="SNWQ01000049">
    <property type="protein sequence ID" value="TDO29461.1"/>
    <property type="molecule type" value="Genomic_DNA"/>
</dbReference>
<evidence type="ECO:0000256" key="1">
    <source>
        <dbReference type="ARBA" id="ARBA00023125"/>
    </source>
</evidence>
<organism evidence="3 4">
    <name type="scientific">Kribbella caucasensis</name>
    <dbReference type="NCBI Taxonomy" id="2512215"/>
    <lineage>
        <taxon>Bacteria</taxon>
        <taxon>Bacillati</taxon>
        <taxon>Actinomycetota</taxon>
        <taxon>Actinomycetes</taxon>
        <taxon>Propionibacteriales</taxon>
        <taxon>Kribbellaceae</taxon>
        <taxon>Kribbella</taxon>
    </lineage>
</organism>
<evidence type="ECO:0000313" key="4">
    <source>
        <dbReference type="Proteomes" id="UP000295388"/>
    </source>
</evidence>
<dbReference type="SUPFAM" id="SSF48452">
    <property type="entry name" value="TPR-like"/>
    <property type="match status" value="2"/>
</dbReference>
<dbReference type="InterPro" id="IPR036388">
    <property type="entry name" value="WH-like_DNA-bd_sf"/>
</dbReference>
<accession>A0A4R6J3V9</accession>
<dbReference type="GO" id="GO:0006355">
    <property type="term" value="P:regulation of DNA-templated transcription"/>
    <property type="evidence" value="ECO:0007669"/>
    <property type="project" value="InterPro"/>
</dbReference>
<name>A0A4R6J3V9_9ACTN</name>
<dbReference type="Proteomes" id="UP000295388">
    <property type="component" value="Unassembled WGS sequence"/>
</dbReference>
<dbReference type="InterPro" id="IPR039420">
    <property type="entry name" value="WalR-like"/>
</dbReference>
<protein>
    <submittedName>
        <fullName evidence="3">Tetratricopeptide repeat protein</fullName>
    </submittedName>
</protein>